<dbReference type="InterPro" id="IPR039919">
    <property type="entry name" value="ARHGEF10/ARHGEF17"/>
</dbReference>
<dbReference type="PANTHER" id="PTHR12877:SF16">
    <property type="entry name" value="RHO GUANINE NUCLEOTIDE EXCHANGE FACTOR 10-LIKE PROTEIN"/>
    <property type="match status" value="1"/>
</dbReference>
<dbReference type="InterPro" id="IPR036322">
    <property type="entry name" value="WD40_repeat_dom_sf"/>
</dbReference>
<feature type="non-terminal residue" evidence="4">
    <location>
        <position position="729"/>
    </location>
</feature>
<keyword evidence="1" id="KW-0597">Phosphoprotein</keyword>
<reference evidence="4 5" key="1">
    <citation type="submission" date="2019-09" db="EMBL/GenBank/DDBJ databases">
        <title>Bird 10,000 Genomes (B10K) Project - Family phase.</title>
        <authorList>
            <person name="Zhang G."/>
        </authorList>
    </citation>
    <scope>NUCLEOTIDE SEQUENCE [LARGE SCALE GENOMIC DNA]</scope>
    <source>
        <strain evidence="4">B10K-DU-029-75</strain>
    </source>
</reference>
<evidence type="ECO:0000256" key="2">
    <source>
        <dbReference type="ARBA" id="ARBA00022658"/>
    </source>
</evidence>
<dbReference type="Proteomes" id="UP000579558">
    <property type="component" value="Unassembled WGS sequence"/>
</dbReference>
<evidence type="ECO:0000313" key="5">
    <source>
        <dbReference type="Proteomes" id="UP000579558"/>
    </source>
</evidence>
<keyword evidence="2" id="KW-0344">Guanine-nucleotide releasing factor</keyword>
<dbReference type="EMBL" id="VZRX01021659">
    <property type="protein sequence ID" value="NWX36959.1"/>
    <property type="molecule type" value="Genomic_DNA"/>
</dbReference>
<dbReference type="SUPFAM" id="SSF50729">
    <property type="entry name" value="PH domain-like"/>
    <property type="match status" value="1"/>
</dbReference>
<evidence type="ECO:0000256" key="3">
    <source>
        <dbReference type="SAM" id="MobiDB-lite"/>
    </source>
</evidence>
<dbReference type="GO" id="GO:0032933">
    <property type="term" value="P:SREBP signaling pathway"/>
    <property type="evidence" value="ECO:0007669"/>
    <property type="project" value="TreeGrafter"/>
</dbReference>
<feature type="compositionally biased region" description="Basic and acidic residues" evidence="3">
    <location>
        <begin position="610"/>
        <end position="623"/>
    </location>
</feature>
<dbReference type="SUPFAM" id="SSF50978">
    <property type="entry name" value="WD40 repeat-like"/>
    <property type="match status" value="1"/>
</dbReference>
<comment type="caution">
    <text evidence="4">The sequence shown here is derived from an EMBL/GenBank/DDBJ whole genome shotgun (WGS) entry which is preliminary data.</text>
</comment>
<dbReference type="InterPro" id="IPR011993">
    <property type="entry name" value="PH-like_dom_sf"/>
</dbReference>
<proteinExistence type="predicted"/>
<protein>
    <submittedName>
        <fullName evidence="4">ARGAL protein</fullName>
    </submittedName>
</protein>
<feature type="region of interest" description="Disordered" evidence="3">
    <location>
        <begin position="598"/>
        <end position="623"/>
    </location>
</feature>
<organism evidence="4 5">
    <name type="scientific">Notiomystis cincta</name>
    <dbReference type="NCBI Taxonomy" id="366454"/>
    <lineage>
        <taxon>Eukaryota</taxon>
        <taxon>Metazoa</taxon>
        <taxon>Chordata</taxon>
        <taxon>Craniata</taxon>
        <taxon>Vertebrata</taxon>
        <taxon>Euteleostomi</taxon>
        <taxon>Archelosauria</taxon>
        <taxon>Archosauria</taxon>
        <taxon>Dinosauria</taxon>
        <taxon>Saurischia</taxon>
        <taxon>Theropoda</taxon>
        <taxon>Coelurosauria</taxon>
        <taxon>Aves</taxon>
        <taxon>Neognathae</taxon>
        <taxon>Neoaves</taxon>
        <taxon>Telluraves</taxon>
        <taxon>Australaves</taxon>
        <taxon>Passeriformes</taxon>
        <taxon>Notiomystidae</taxon>
        <taxon>Notiomystis</taxon>
    </lineage>
</organism>
<sequence length="729" mass="78950">QLLSSGQRQLLLCETLTETVYGDRGQLLKSKERKVFLLSDLLVCANVNCKGQLEVNSLVPLGPKYALKWSTALPQVQVVEVGQESGAYDKDAVAVANAGARRHAPAGQAAHNKVYLGPPRLFQELQDLQKDLAVVEQITLLVSTLHGTYQNLNMTVAQDWCLALQRMMKVKEEEIHSANKCRLRLLLPGKPDKSGRPISVMVVFITPSPLSKISWVNRLHLAKIGLREENQPGWLCPDEDRRSKAPFWCPILSCHIPAFSSKALDLQLGAAVHNPVHSSLLGFSAVSTSLPQGFLWVGGGQAGGAGQVEIFSLNRSVPRTVKSFPVPAPVLCMEFIPEPHPEDPAEPGMPPDPAPPAPRPAVCLGLQDGSLLVYGSVDSGTPCLLSCKIPGMLPILSLRHSPQFLFAGLQDGSVAAFPRNNDGLWDAESVRMLRVGSGPVRALLPLEESLWASSQNFVTVLGMPELESQQHVFEAHAEPGAAVAQMVRAGSGVWMAFAAGAAIRLFHTESREHLQEINLATRTTLLLPRERLVRVTSLLLCQGSLWVGTDLGIIVLLPVPRLEGIPKITGKGMVSLNGHAGPVQFLALALSTLAPDALRSEQDEAEDSQEEKSPDPEGLPPREMRKKGILLQYRLRSTSHLPGQLLSVREAPPGSPGHAEEDGSIYELADDPDVWVRSRPCSRDSPRKEISSVAIVSGGRGYRDFRAESTHGSSAADSSLLIWQLPLAL</sequence>
<dbReference type="Pfam" id="PF19057">
    <property type="entry name" value="PH_19"/>
    <property type="match status" value="1"/>
</dbReference>
<dbReference type="GO" id="GO:0005085">
    <property type="term" value="F:guanyl-nucleotide exchange factor activity"/>
    <property type="evidence" value="ECO:0007669"/>
    <property type="project" value="UniProtKB-KW"/>
</dbReference>
<gene>
    <name evidence="4" type="primary">Arhgef10l</name>
    <name evidence="4" type="ORF">NOTCIN_R08334</name>
</gene>
<dbReference type="Gene3D" id="2.30.29.30">
    <property type="entry name" value="Pleckstrin-homology domain (PH domain)/Phosphotyrosine-binding domain (PTB)"/>
    <property type="match status" value="1"/>
</dbReference>
<feature type="non-terminal residue" evidence="4">
    <location>
        <position position="1"/>
    </location>
</feature>
<feature type="region of interest" description="Disordered" evidence="3">
    <location>
        <begin position="644"/>
        <end position="664"/>
    </location>
</feature>
<dbReference type="GO" id="GO:0030036">
    <property type="term" value="P:actin cytoskeleton organization"/>
    <property type="evidence" value="ECO:0007669"/>
    <property type="project" value="TreeGrafter"/>
</dbReference>
<evidence type="ECO:0000256" key="1">
    <source>
        <dbReference type="ARBA" id="ARBA00022553"/>
    </source>
</evidence>
<evidence type="ECO:0000313" key="4">
    <source>
        <dbReference type="EMBL" id="NWX36959.1"/>
    </source>
</evidence>
<dbReference type="Pfam" id="PF19056">
    <property type="entry name" value="WD40_2"/>
    <property type="match status" value="1"/>
</dbReference>
<dbReference type="FunFam" id="2.30.29.30:FF:000200">
    <property type="entry name" value="Rho guanine nucleotide exchange factor (GEF) 10-like a"/>
    <property type="match status" value="1"/>
</dbReference>
<dbReference type="GO" id="GO:0005829">
    <property type="term" value="C:cytosol"/>
    <property type="evidence" value="ECO:0007669"/>
    <property type="project" value="TreeGrafter"/>
</dbReference>
<keyword evidence="5" id="KW-1185">Reference proteome</keyword>
<name>A0A7K6VQG1_9PASS</name>
<accession>A0A7K6VQG1</accession>
<dbReference type="GO" id="GO:0051496">
    <property type="term" value="P:positive regulation of stress fiber assembly"/>
    <property type="evidence" value="ECO:0007669"/>
    <property type="project" value="TreeGrafter"/>
</dbReference>
<dbReference type="AlphaFoldDB" id="A0A7K6VQG1"/>
<dbReference type="OrthoDB" id="28697at2759"/>
<dbReference type="PANTHER" id="PTHR12877">
    <property type="entry name" value="RHO GUANINE NUCLEOTIDE EXCHANGE FACTOR"/>
    <property type="match status" value="1"/>
</dbReference>